<dbReference type="AlphaFoldDB" id="A0A2M8KMT0"/>
<feature type="domain" description="DUF218" evidence="1">
    <location>
        <begin position="38"/>
        <end position="182"/>
    </location>
</feature>
<sequence>MVDAAEPAPLPQPPEIKPKTHLVDLLTPKEKNNQNPIDYLVVCGQGPVLDKDTLDKPDSSKKDVEVTPISWMKTIARAAGELKLTGGVKKIVLTGGKTGGEQTKSEAELMKDILVSEYYVPEIDIIVEDTAANTLQNFAFSLNKIDSLTAGQEKSASIGLLGADFHLARIRQLAELFGVKTNQAFSAEQIFNLIADRADDQELKQLIRSRINPNEDLSAGEKIDWQVFQALSSEEKARQQSKSAMMAPTHFEKQLGKEGRGIKERMLDENWFSYGLVDVPKYWIGYLGYLTDNNRLMTILKTINTSSPETLKEVGIDLDQTPETIKQELLLYAKEKRTGPPEFDFARTDWPASARDKLQKIVDNRKSKQSF</sequence>
<evidence type="ECO:0000313" key="2">
    <source>
        <dbReference type="EMBL" id="PJE61227.1"/>
    </source>
</evidence>
<dbReference type="Proteomes" id="UP000231434">
    <property type="component" value="Unassembled WGS sequence"/>
</dbReference>
<dbReference type="PANTHER" id="PTHR30336:SF4">
    <property type="entry name" value="ENVELOPE BIOGENESIS FACTOR ELYC"/>
    <property type="match status" value="1"/>
</dbReference>
<dbReference type="CDD" id="cd06259">
    <property type="entry name" value="YdcF-like"/>
    <property type="match status" value="1"/>
</dbReference>
<dbReference type="EMBL" id="PFEB01000002">
    <property type="protein sequence ID" value="PJE61227.1"/>
    <property type="molecule type" value="Genomic_DNA"/>
</dbReference>
<proteinExistence type="predicted"/>
<name>A0A2M8KMT0_9BACT</name>
<dbReference type="InterPro" id="IPR014729">
    <property type="entry name" value="Rossmann-like_a/b/a_fold"/>
</dbReference>
<comment type="caution">
    <text evidence="2">The sequence shown here is derived from an EMBL/GenBank/DDBJ whole genome shotgun (WGS) entry which is preliminary data.</text>
</comment>
<dbReference type="GO" id="GO:0005886">
    <property type="term" value="C:plasma membrane"/>
    <property type="evidence" value="ECO:0007669"/>
    <property type="project" value="TreeGrafter"/>
</dbReference>
<organism evidence="2 3">
    <name type="scientific">Candidatus Roizmanbacteria bacterium CG10_big_fil_rev_8_21_14_0_10_36_26</name>
    <dbReference type="NCBI Taxonomy" id="1974851"/>
    <lineage>
        <taxon>Bacteria</taxon>
        <taxon>Candidatus Roizmaniibacteriota</taxon>
    </lineage>
</organism>
<dbReference type="GO" id="GO:0043164">
    <property type="term" value="P:Gram-negative-bacterium-type cell wall biogenesis"/>
    <property type="evidence" value="ECO:0007669"/>
    <property type="project" value="TreeGrafter"/>
</dbReference>
<dbReference type="Pfam" id="PF02698">
    <property type="entry name" value="DUF218"/>
    <property type="match status" value="1"/>
</dbReference>
<dbReference type="InterPro" id="IPR003848">
    <property type="entry name" value="DUF218"/>
</dbReference>
<dbReference type="InterPro" id="IPR051599">
    <property type="entry name" value="Cell_Envelope_Assoc"/>
</dbReference>
<dbReference type="GO" id="GO:0000270">
    <property type="term" value="P:peptidoglycan metabolic process"/>
    <property type="evidence" value="ECO:0007669"/>
    <property type="project" value="TreeGrafter"/>
</dbReference>
<reference evidence="3" key="1">
    <citation type="submission" date="2017-09" db="EMBL/GenBank/DDBJ databases">
        <title>Depth-based differentiation of microbial function through sediment-hosted aquifers and enrichment of novel symbionts in the deep terrestrial subsurface.</title>
        <authorList>
            <person name="Probst A.J."/>
            <person name="Ladd B."/>
            <person name="Jarett J.K."/>
            <person name="Geller-Mcgrath D.E."/>
            <person name="Sieber C.M.K."/>
            <person name="Emerson J.B."/>
            <person name="Anantharaman K."/>
            <person name="Thomas B.C."/>
            <person name="Malmstrom R."/>
            <person name="Stieglmeier M."/>
            <person name="Klingl A."/>
            <person name="Woyke T."/>
            <person name="Ryan C.M."/>
            <person name="Banfield J.F."/>
        </authorList>
    </citation>
    <scope>NUCLEOTIDE SEQUENCE [LARGE SCALE GENOMIC DNA]</scope>
</reference>
<evidence type="ECO:0000313" key="3">
    <source>
        <dbReference type="Proteomes" id="UP000231434"/>
    </source>
</evidence>
<dbReference type="PANTHER" id="PTHR30336">
    <property type="entry name" value="INNER MEMBRANE PROTEIN, PROBABLE PERMEASE"/>
    <property type="match status" value="1"/>
</dbReference>
<evidence type="ECO:0000259" key="1">
    <source>
        <dbReference type="Pfam" id="PF02698"/>
    </source>
</evidence>
<accession>A0A2M8KMT0</accession>
<dbReference type="Gene3D" id="3.40.50.620">
    <property type="entry name" value="HUPs"/>
    <property type="match status" value="1"/>
</dbReference>
<gene>
    <name evidence="2" type="ORF">COU86_00130</name>
</gene>
<protein>
    <recommendedName>
        <fullName evidence="1">DUF218 domain-containing protein</fullName>
    </recommendedName>
</protein>